<organism evidence="3">
    <name type="scientific">Rodentolepis nana</name>
    <name type="common">Dwarf tapeworm</name>
    <name type="synonym">Hymenolepis nana</name>
    <dbReference type="NCBI Taxonomy" id="102285"/>
    <lineage>
        <taxon>Eukaryota</taxon>
        <taxon>Metazoa</taxon>
        <taxon>Spiralia</taxon>
        <taxon>Lophotrochozoa</taxon>
        <taxon>Platyhelminthes</taxon>
        <taxon>Cestoda</taxon>
        <taxon>Eucestoda</taxon>
        <taxon>Cyclophyllidea</taxon>
        <taxon>Hymenolepididae</taxon>
        <taxon>Rodentolepis</taxon>
    </lineage>
</organism>
<keyword evidence="2" id="KW-1185">Reference proteome</keyword>
<name>A0A0R3U017_RODNA</name>
<dbReference type="AlphaFoldDB" id="A0A0R3U017"/>
<proteinExistence type="predicted"/>
<sequence length="195" mass="21147">MLDTESGGSSPFPPVGYRSDGSSPFPHVGYICLNTATASILGQSAVSESATVHCFFFVRETTFVNSSIGVQWGEVARQQIRALNNERLAKEKTNAYLRNLSKLQHYCHVKHREDIGLGASWLIAILSANIVDIGSLLGDITNTGEALLASLITSHPLIGTVCRRGDQTAFHFDNLLSRTVALMDEPRVTTAAKND</sequence>
<reference evidence="3" key="1">
    <citation type="submission" date="2017-02" db="UniProtKB">
        <authorList>
            <consortium name="WormBaseParasite"/>
        </authorList>
    </citation>
    <scope>IDENTIFICATION</scope>
</reference>
<protein>
    <submittedName>
        <fullName evidence="3">DUF3987 domain-containing protein</fullName>
    </submittedName>
</protein>
<evidence type="ECO:0000313" key="2">
    <source>
        <dbReference type="Proteomes" id="UP000278807"/>
    </source>
</evidence>
<dbReference type="Proteomes" id="UP000278807">
    <property type="component" value="Unassembled WGS sequence"/>
</dbReference>
<dbReference type="OrthoDB" id="8300295at2759"/>
<accession>A0A0R3U017</accession>
<evidence type="ECO:0000313" key="1">
    <source>
        <dbReference type="EMBL" id="VDO15942.1"/>
    </source>
</evidence>
<dbReference type="EMBL" id="UZAE01015440">
    <property type="protein sequence ID" value="VDO15942.1"/>
    <property type="molecule type" value="Genomic_DNA"/>
</dbReference>
<reference evidence="1 2" key="2">
    <citation type="submission" date="2018-11" db="EMBL/GenBank/DDBJ databases">
        <authorList>
            <consortium name="Pathogen Informatics"/>
        </authorList>
    </citation>
    <scope>NUCLEOTIDE SEQUENCE [LARGE SCALE GENOMIC DNA]</scope>
</reference>
<gene>
    <name evidence="1" type="ORF">HNAJ_LOCUS13440</name>
</gene>
<dbReference type="WBParaSite" id="HNAJ_0001346601-mRNA-1">
    <property type="protein sequence ID" value="HNAJ_0001346601-mRNA-1"/>
    <property type="gene ID" value="HNAJ_0001346601"/>
</dbReference>
<evidence type="ECO:0000313" key="3">
    <source>
        <dbReference type="WBParaSite" id="HNAJ_0001346601-mRNA-1"/>
    </source>
</evidence>